<dbReference type="OrthoDB" id="5470925at2"/>
<evidence type="ECO:0000256" key="3">
    <source>
        <dbReference type="ARBA" id="ARBA00022801"/>
    </source>
</evidence>
<keyword evidence="1" id="KW-0645">Protease</keyword>
<evidence type="ECO:0000256" key="4">
    <source>
        <dbReference type="ARBA" id="ARBA00022833"/>
    </source>
</evidence>
<dbReference type="Gene3D" id="3.40.140.10">
    <property type="entry name" value="Cytidine Deaminase, domain 2"/>
    <property type="match status" value="1"/>
</dbReference>
<feature type="domain" description="JAB" evidence="6">
    <location>
        <begin position="33"/>
        <end position="137"/>
    </location>
</feature>
<evidence type="ECO:0000313" key="8">
    <source>
        <dbReference type="Proteomes" id="UP000006755"/>
    </source>
</evidence>
<reference evidence="7 8" key="1">
    <citation type="journal article" date="2012" name="J. Bacteriol.">
        <title>Genome Sequence of Gallaecimonas xiamenensis Type Strain 3-C-1.</title>
        <authorList>
            <person name="Lai Q."/>
            <person name="Wang L."/>
            <person name="Wang W."/>
            <person name="Shao Z."/>
        </authorList>
    </citation>
    <scope>NUCLEOTIDE SEQUENCE [LARGE SCALE GENOMIC DNA]</scope>
    <source>
        <strain evidence="7 8">3-C-1</strain>
    </source>
</reference>
<keyword evidence="2" id="KW-0479">Metal-binding</keyword>
<protein>
    <recommendedName>
        <fullName evidence="6">JAB domain-containing protein</fullName>
    </recommendedName>
</protein>
<dbReference type="AlphaFoldDB" id="K2JZW5"/>
<keyword evidence="5" id="KW-0482">Metalloprotease</keyword>
<dbReference type="STRING" id="745411.B3C1_05777"/>
<accession>K2JZW5</accession>
<dbReference type="GO" id="GO:0008237">
    <property type="term" value="F:metallopeptidase activity"/>
    <property type="evidence" value="ECO:0007669"/>
    <property type="project" value="UniProtKB-KW"/>
</dbReference>
<dbReference type="Proteomes" id="UP000006755">
    <property type="component" value="Unassembled WGS sequence"/>
</dbReference>
<keyword evidence="4" id="KW-0862">Zinc</keyword>
<dbReference type="GO" id="GO:0046872">
    <property type="term" value="F:metal ion binding"/>
    <property type="evidence" value="ECO:0007669"/>
    <property type="project" value="UniProtKB-KW"/>
</dbReference>
<sequence>MHFMNSWATADRQTLLHFSVPTMNTFRQYVQDRDNACEAGGILLGTVHGTHMLIEQATAPTARDRRFRTFFERLPFGHKEVADSRWAATQGTVRYLGEWHTHPEDHPRPSGLDRAEWSILAAQRLDKRPMLAVIVGRKSLYVELVPCSGVGSILACIC</sequence>
<evidence type="ECO:0000256" key="5">
    <source>
        <dbReference type="ARBA" id="ARBA00023049"/>
    </source>
</evidence>
<gene>
    <name evidence="7" type="ORF">B3C1_05777</name>
</gene>
<evidence type="ECO:0000256" key="1">
    <source>
        <dbReference type="ARBA" id="ARBA00022670"/>
    </source>
</evidence>
<dbReference type="InterPro" id="IPR028090">
    <property type="entry name" value="JAB_dom_prok"/>
</dbReference>
<dbReference type="GO" id="GO:0006508">
    <property type="term" value="P:proteolysis"/>
    <property type="evidence" value="ECO:0007669"/>
    <property type="project" value="UniProtKB-KW"/>
</dbReference>
<comment type="caution">
    <text evidence="7">The sequence shown here is derived from an EMBL/GenBank/DDBJ whole genome shotgun (WGS) entry which is preliminary data.</text>
</comment>
<evidence type="ECO:0000259" key="6">
    <source>
        <dbReference type="Pfam" id="PF14464"/>
    </source>
</evidence>
<name>K2JZW5_9GAMM</name>
<dbReference type="SUPFAM" id="SSF102712">
    <property type="entry name" value="JAB1/MPN domain"/>
    <property type="match status" value="1"/>
</dbReference>
<evidence type="ECO:0000313" key="7">
    <source>
        <dbReference type="EMBL" id="EKE75944.1"/>
    </source>
</evidence>
<dbReference type="Pfam" id="PF14464">
    <property type="entry name" value="Prok-JAB"/>
    <property type="match status" value="1"/>
</dbReference>
<keyword evidence="8" id="KW-1185">Reference proteome</keyword>
<keyword evidence="3" id="KW-0378">Hydrolase</keyword>
<dbReference type="eggNOG" id="COG1310">
    <property type="taxonomic scope" value="Bacteria"/>
</dbReference>
<organism evidence="7 8">
    <name type="scientific">Gallaecimonas xiamenensis 3-C-1</name>
    <dbReference type="NCBI Taxonomy" id="745411"/>
    <lineage>
        <taxon>Bacteria</taxon>
        <taxon>Pseudomonadati</taxon>
        <taxon>Pseudomonadota</taxon>
        <taxon>Gammaproteobacteria</taxon>
        <taxon>Enterobacterales</taxon>
        <taxon>Gallaecimonadaceae</taxon>
        <taxon>Gallaecimonas</taxon>
    </lineage>
</organism>
<dbReference type="EMBL" id="AMRI01000006">
    <property type="protein sequence ID" value="EKE75944.1"/>
    <property type="molecule type" value="Genomic_DNA"/>
</dbReference>
<proteinExistence type="predicted"/>
<evidence type="ECO:0000256" key="2">
    <source>
        <dbReference type="ARBA" id="ARBA00022723"/>
    </source>
</evidence>